<dbReference type="AlphaFoldDB" id="K0JLN2"/>
<evidence type="ECO:0000256" key="1">
    <source>
        <dbReference type="SAM" id="MobiDB-lite"/>
    </source>
</evidence>
<name>K0JLN2_BRAPL</name>
<dbReference type="HOGENOM" id="CLU_196553_0_0_12"/>
<dbReference type="EMBL" id="HE793032">
    <property type="protein sequence ID" value="CCG58027.1"/>
    <property type="molecule type" value="Genomic_DNA"/>
</dbReference>
<evidence type="ECO:0000313" key="3">
    <source>
        <dbReference type="Proteomes" id="UP000003759"/>
    </source>
</evidence>
<feature type="compositionally biased region" description="Basic and acidic residues" evidence="1">
    <location>
        <begin position="20"/>
        <end position="36"/>
    </location>
</feature>
<protein>
    <submittedName>
        <fullName evidence="2">Unclassified</fullName>
    </submittedName>
</protein>
<evidence type="ECO:0000313" key="2">
    <source>
        <dbReference type="EMBL" id="CCG58027.1"/>
    </source>
</evidence>
<dbReference type="PATRIC" id="fig|1161918.5.peg.2125"/>
<accession>K0JLN2</accession>
<feature type="region of interest" description="Disordered" evidence="1">
    <location>
        <begin position="1"/>
        <end position="37"/>
    </location>
</feature>
<organism evidence="2 3">
    <name type="scientific">Brachyspira pilosicoli WesB</name>
    <dbReference type="NCBI Taxonomy" id="1161918"/>
    <lineage>
        <taxon>Bacteria</taxon>
        <taxon>Pseudomonadati</taxon>
        <taxon>Spirochaetota</taxon>
        <taxon>Spirochaetia</taxon>
        <taxon>Brachyspirales</taxon>
        <taxon>Brachyspiraceae</taxon>
        <taxon>Brachyspira</taxon>
    </lineage>
</organism>
<proteinExistence type="predicted"/>
<dbReference type="RefSeq" id="WP_014934078.1">
    <property type="nucleotide sequence ID" value="NC_018604.1"/>
</dbReference>
<dbReference type="OrthoDB" id="308336at2"/>
<gene>
    <name evidence="2" type="ORF">WESB_2565</name>
</gene>
<dbReference type="Proteomes" id="UP000003759">
    <property type="component" value="Chromosome"/>
</dbReference>
<reference evidence="2 3" key="1">
    <citation type="journal article" date="2012" name="BMC Genomics">
        <title>Comparative genomics of Brachyspira pilosicoli strains: genome rearrangements, reductions and correlation of genetic compliment with phenotypic diversity.</title>
        <authorList>
            <person name="Mappley L.J."/>
            <person name="Black M.L."/>
            <person name="Abuoun M."/>
            <person name="Darby A.C."/>
            <person name="Woodward M.J."/>
            <person name="Parkhill J."/>
            <person name="Turner A.K."/>
            <person name="Bellgard M.I."/>
            <person name="La T."/>
            <person name="Phillips N.D."/>
            <person name="La Ragione R.M."/>
            <person name="Hampson D.J."/>
        </authorList>
    </citation>
    <scope>NUCLEOTIDE SEQUENCE [LARGE SCALE GENOMIC DNA]</scope>
    <source>
        <strain evidence="2">WesB</strain>
    </source>
</reference>
<dbReference type="KEGG" id="bpw:WESB_2565"/>
<sequence length="80" mass="8940">MENIENKKNTWGGARANSGGRREGAGRKKLPPEKKVKPVKAISFKISKELYSKAENIAEENNLSIGQYAKKILLENINKN</sequence>